<feature type="domain" description="Glycosyl transferase family 1" evidence="1">
    <location>
        <begin position="208"/>
        <end position="378"/>
    </location>
</feature>
<keyword evidence="4" id="KW-1185">Reference proteome</keyword>
<dbReference type="Proteomes" id="UP001595974">
    <property type="component" value="Unassembled WGS sequence"/>
</dbReference>
<comment type="caution">
    <text evidence="3">The sequence shown here is derived from an EMBL/GenBank/DDBJ whole genome shotgun (WGS) entry which is preliminary data.</text>
</comment>
<evidence type="ECO:0000259" key="2">
    <source>
        <dbReference type="Pfam" id="PF13579"/>
    </source>
</evidence>
<dbReference type="PANTHER" id="PTHR12526">
    <property type="entry name" value="GLYCOSYLTRANSFERASE"/>
    <property type="match status" value="1"/>
</dbReference>
<organism evidence="3 4">
    <name type="scientific">Thauera sinica</name>
    <dbReference type="NCBI Taxonomy" id="2665146"/>
    <lineage>
        <taxon>Bacteria</taxon>
        <taxon>Pseudomonadati</taxon>
        <taxon>Pseudomonadota</taxon>
        <taxon>Betaproteobacteria</taxon>
        <taxon>Rhodocyclales</taxon>
        <taxon>Zoogloeaceae</taxon>
        <taxon>Thauera</taxon>
    </lineage>
</organism>
<evidence type="ECO:0000313" key="3">
    <source>
        <dbReference type="EMBL" id="MFC5769131.1"/>
    </source>
</evidence>
<dbReference type="Gene3D" id="3.40.50.2000">
    <property type="entry name" value="Glycogen Phosphorylase B"/>
    <property type="match status" value="2"/>
</dbReference>
<dbReference type="EMBL" id="JBHSOG010000024">
    <property type="protein sequence ID" value="MFC5769131.1"/>
    <property type="molecule type" value="Genomic_DNA"/>
</dbReference>
<dbReference type="InterPro" id="IPR028098">
    <property type="entry name" value="Glyco_trans_4-like_N"/>
</dbReference>
<name>A0ABW1APN9_9RHOO</name>
<dbReference type="PANTHER" id="PTHR12526:SF609">
    <property type="entry name" value="LIPOPOLYSACCHARIDE BIOSYNTHESIS PROTEIN"/>
    <property type="match status" value="1"/>
</dbReference>
<dbReference type="Pfam" id="PF13579">
    <property type="entry name" value="Glyco_trans_4_4"/>
    <property type="match status" value="1"/>
</dbReference>
<reference evidence="4" key="1">
    <citation type="journal article" date="2019" name="Int. J. Syst. Evol. Microbiol.">
        <title>The Global Catalogue of Microorganisms (GCM) 10K type strain sequencing project: providing services to taxonomists for standard genome sequencing and annotation.</title>
        <authorList>
            <consortium name="The Broad Institute Genomics Platform"/>
            <consortium name="The Broad Institute Genome Sequencing Center for Infectious Disease"/>
            <person name="Wu L."/>
            <person name="Ma J."/>
        </authorList>
    </citation>
    <scope>NUCLEOTIDE SEQUENCE [LARGE SCALE GENOMIC DNA]</scope>
    <source>
        <strain evidence="4">SHR3</strain>
    </source>
</reference>
<evidence type="ECO:0000313" key="4">
    <source>
        <dbReference type="Proteomes" id="UP001595974"/>
    </source>
</evidence>
<accession>A0ABW1APN9</accession>
<dbReference type="InterPro" id="IPR001296">
    <property type="entry name" value="Glyco_trans_1"/>
</dbReference>
<evidence type="ECO:0000259" key="1">
    <source>
        <dbReference type="Pfam" id="PF00534"/>
    </source>
</evidence>
<protein>
    <submittedName>
        <fullName evidence="3">Glycosyltransferase family 4 protein</fullName>
    </submittedName>
</protein>
<dbReference type="SUPFAM" id="SSF53756">
    <property type="entry name" value="UDP-Glycosyltransferase/glycogen phosphorylase"/>
    <property type="match status" value="1"/>
</dbReference>
<sequence length="406" mass="44958">MKVLMLCTRFSLEESDPWLTNELAESLQESGHQVTVVCLDWSAKEGTSVRLSTLAGVRVISLSPVLIRTPVAFVSKLLKWTLSSVSAYRSIRRFAHDEEFDLVIGFSPAVTMALPLLAMTRRPKTKSFLVQWDFFPHHHRQIGLLSSRVAFAVARTAETLLMRRFDAIGCMSPANVEYLRAHYRLRDGQEVCVLPIWAKGAPFPEADRDVTRRRYDLPQSAPIVVFGGQLSQGRGLEDLLSTAAIAEECQSSLAFLVIGSGPLESLVKAYVDEGHRNLIWIPRVPRSEYLEIIRACDLSLVCTVRDVDVPSFPSKTLDYLRVGLPIVASVEKTTDYGDFLVSQGVGISVEAGRPRELLEAIGCLAADQEKLRAMGKRGPACFADNFEVGRVSMKLLEMAGCAMKVV</sequence>
<proteinExistence type="predicted"/>
<dbReference type="RefSeq" id="WP_096451792.1">
    <property type="nucleotide sequence ID" value="NZ_JBHSOG010000024.1"/>
</dbReference>
<dbReference type="CDD" id="cd03794">
    <property type="entry name" value="GT4_WbuB-like"/>
    <property type="match status" value="1"/>
</dbReference>
<feature type="domain" description="Glycosyltransferase subfamily 4-like N-terminal" evidence="2">
    <location>
        <begin position="20"/>
        <end position="197"/>
    </location>
</feature>
<dbReference type="Pfam" id="PF00534">
    <property type="entry name" value="Glycos_transf_1"/>
    <property type="match status" value="1"/>
</dbReference>
<gene>
    <name evidence="3" type="ORF">ACFPTN_07065</name>
</gene>